<dbReference type="OrthoDB" id="5293867at2"/>
<reference evidence="4" key="1">
    <citation type="submission" date="2016-10" db="EMBL/GenBank/DDBJ databases">
        <authorList>
            <person name="Varghese N."/>
            <person name="Submissions S."/>
        </authorList>
    </citation>
    <scope>NUCLEOTIDE SEQUENCE [LARGE SCALE GENOMIC DNA]</scope>
    <source>
        <strain evidence="4">CGMCC 1.6294</strain>
    </source>
</reference>
<feature type="transmembrane region" description="Helical" evidence="1">
    <location>
        <begin position="6"/>
        <end position="24"/>
    </location>
</feature>
<evidence type="ECO:0000256" key="1">
    <source>
        <dbReference type="SAM" id="Phobius"/>
    </source>
</evidence>
<dbReference type="AlphaFoldDB" id="A0A1I6H9D2"/>
<dbReference type="RefSeq" id="WP_091990494.1">
    <property type="nucleotide sequence ID" value="NZ_FOYV01000001.1"/>
</dbReference>
<dbReference type="EMBL" id="FOYV01000001">
    <property type="protein sequence ID" value="SFR51095.1"/>
    <property type="molecule type" value="Genomic_DNA"/>
</dbReference>
<protein>
    <recommendedName>
        <fullName evidence="2">DUF2489 domain-containing protein</fullName>
    </recommendedName>
</protein>
<proteinExistence type="predicted"/>
<organism evidence="3 4">
    <name type="scientific">Marinobacter gudaonensis</name>
    <dbReference type="NCBI Taxonomy" id="375760"/>
    <lineage>
        <taxon>Bacteria</taxon>
        <taxon>Pseudomonadati</taxon>
        <taxon>Pseudomonadota</taxon>
        <taxon>Gammaproteobacteria</taxon>
        <taxon>Pseudomonadales</taxon>
        <taxon>Marinobacteraceae</taxon>
        <taxon>Marinobacter</taxon>
    </lineage>
</organism>
<sequence>MPQWLQWSLIIAGLVAIVLLLVFIRRHASLISEGRKRDNKARAFQARRRQEMIESVQVIAMAIEADQVEYSEACLRLKGLLDHLEPELLDRSPFHVFQQVHDQLQHMPTHRARQATDTRFVEKMDRERFAVEKQHADEIRRAATALRLHRFPAEP</sequence>
<dbReference type="InterPro" id="IPR019617">
    <property type="entry name" value="DUF2489"/>
</dbReference>
<dbReference type="Proteomes" id="UP000199290">
    <property type="component" value="Unassembled WGS sequence"/>
</dbReference>
<keyword evidence="1" id="KW-1133">Transmembrane helix</keyword>
<gene>
    <name evidence="3" type="ORF">SAMN04488073_2563</name>
</gene>
<feature type="domain" description="DUF2489" evidence="2">
    <location>
        <begin position="17"/>
        <end position="146"/>
    </location>
</feature>
<evidence type="ECO:0000259" key="2">
    <source>
        <dbReference type="Pfam" id="PF10675"/>
    </source>
</evidence>
<keyword evidence="1" id="KW-0812">Transmembrane</keyword>
<evidence type="ECO:0000313" key="4">
    <source>
        <dbReference type="Proteomes" id="UP000199290"/>
    </source>
</evidence>
<name>A0A1I6H9D2_9GAMM</name>
<dbReference type="Pfam" id="PF10675">
    <property type="entry name" value="DUF2489"/>
    <property type="match status" value="1"/>
</dbReference>
<keyword evidence="4" id="KW-1185">Reference proteome</keyword>
<evidence type="ECO:0000313" key="3">
    <source>
        <dbReference type="EMBL" id="SFR51095.1"/>
    </source>
</evidence>
<accession>A0A1I6H9D2</accession>
<dbReference type="STRING" id="375760.SAMN04488073_2563"/>
<keyword evidence="1" id="KW-0472">Membrane</keyword>